<reference evidence="2 3" key="1">
    <citation type="submission" date="2021-01" db="EMBL/GenBank/DDBJ databases">
        <title>Whole genome shotgun sequence of Microbispora siamensis NBRC 104113.</title>
        <authorList>
            <person name="Komaki H."/>
            <person name="Tamura T."/>
        </authorList>
    </citation>
    <scope>NUCLEOTIDE SEQUENCE [LARGE SCALE GENOMIC DNA]</scope>
    <source>
        <strain evidence="2 3">NBRC 104113</strain>
    </source>
</reference>
<protein>
    <submittedName>
        <fullName evidence="2">Transporter</fullName>
    </submittedName>
</protein>
<comment type="caution">
    <text evidence="2">The sequence shown here is derived from an EMBL/GenBank/DDBJ whole genome shotgun (WGS) entry which is preliminary data.</text>
</comment>
<gene>
    <name evidence="2" type="ORF">Msi02_41070</name>
</gene>
<feature type="transmembrane region" description="Helical" evidence="1">
    <location>
        <begin position="333"/>
        <end position="354"/>
    </location>
</feature>
<feature type="transmembrane region" description="Helical" evidence="1">
    <location>
        <begin position="233"/>
        <end position="254"/>
    </location>
</feature>
<keyword evidence="1" id="KW-1133">Transmembrane helix</keyword>
<accession>A0ABQ4GPD3</accession>
<name>A0ABQ4GPD3_9ACTN</name>
<feature type="transmembrane region" description="Helical" evidence="1">
    <location>
        <begin position="310"/>
        <end position="327"/>
    </location>
</feature>
<dbReference type="Proteomes" id="UP000660454">
    <property type="component" value="Unassembled WGS sequence"/>
</dbReference>
<sequence>MARVSGMTWLFVRLKLSLVRGGLRGEVGKQVGFAFSLGAALLAAVAGFGLLSLIRFAPPDVALDLVSAAFAMFAVGWIVVPLMAFGLDETLDPARLALFPLTTRQLATGMLAASATGPWPIASLVALSGGVVALAHGPGAVLLGVPAVVLQFAFCLTASRLVTTALSGVLRTRRGRDLLAVAAVFGVLLFQVPNLLINRGFSGDPTRILASAGDVLRWTPPGLAAHAIADGGLIGVAELIVVAMAVVVLGWLWIAALRHALVRPDASSQGGGSVRRSGRVPFGRFLPDGMLGAVVAKELKYAAREPRGRVNWIAALFVSVVIMFSMRGPDGSAGPGIVVGPACLAAVVIGLQAANSFGIDGRSLWMNAVVFSTPRDLRTDLAGRHLAMAVIGVPLLTVVSVIAALVAGDAAWALAAAPVAWGVLGVAMGVGALTSVTAPYTYPDRLNAFSGAAPGQGGQAFASSFATMLVTGALALPVALPVLFGLTWWAVLAVPYGVAAAWAGRRIAAGIGFARLPELLTAVSRPT</sequence>
<feature type="transmembrane region" description="Helical" evidence="1">
    <location>
        <begin position="460"/>
        <end position="480"/>
    </location>
</feature>
<keyword evidence="1" id="KW-0472">Membrane</keyword>
<feature type="transmembrane region" description="Helical" evidence="1">
    <location>
        <begin position="141"/>
        <end position="166"/>
    </location>
</feature>
<evidence type="ECO:0000313" key="2">
    <source>
        <dbReference type="EMBL" id="GIH63290.1"/>
    </source>
</evidence>
<feature type="transmembrane region" description="Helical" evidence="1">
    <location>
        <begin position="386"/>
        <end position="407"/>
    </location>
</feature>
<dbReference type="EMBL" id="BOOF01000024">
    <property type="protein sequence ID" value="GIH63290.1"/>
    <property type="molecule type" value="Genomic_DNA"/>
</dbReference>
<keyword evidence="1" id="KW-0812">Transmembrane</keyword>
<feature type="transmembrane region" description="Helical" evidence="1">
    <location>
        <begin position="419"/>
        <end position="440"/>
    </location>
</feature>
<feature type="transmembrane region" description="Helical" evidence="1">
    <location>
        <begin position="33"/>
        <end position="54"/>
    </location>
</feature>
<evidence type="ECO:0000256" key="1">
    <source>
        <dbReference type="SAM" id="Phobius"/>
    </source>
</evidence>
<evidence type="ECO:0000313" key="3">
    <source>
        <dbReference type="Proteomes" id="UP000660454"/>
    </source>
</evidence>
<keyword evidence="3" id="KW-1185">Reference proteome</keyword>
<proteinExistence type="predicted"/>
<feature type="transmembrane region" description="Helical" evidence="1">
    <location>
        <begin position="178"/>
        <end position="197"/>
    </location>
</feature>
<feature type="transmembrane region" description="Helical" evidence="1">
    <location>
        <begin position="66"/>
        <end position="87"/>
    </location>
</feature>
<dbReference type="RefSeq" id="WP_239108560.1">
    <property type="nucleotide sequence ID" value="NZ_BOOF01000024.1"/>
</dbReference>
<organism evidence="2 3">
    <name type="scientific">Microbispora siamensis</name>
    <dbReference type="NCBI Taxonomy" id="564413"/>
    <lineage>
        <taxon>Bacteria</taxon>
        <taxon>Bacillati</taxon>
        <taxon>Actinomycetota</taxon>
        <taxon>Actinomycetes</taxon>
        <taxon>Streptosporangiales</taxon>
        <taxon>Streptosporangiaceae</taxon>
        <taxon>Microbispora</taxon>
    </lineage>
</organism>